<dbReference type="EMBL" id="JAATJN010000001">
    <property type="protein sequence ID" value="NJC55933.1"/>
    <property type="molecule type" value="Genomic_DNA"/>
</dbReference>
<evidence type="ECO:0000313" key="5">
    <source>
        <dbReference type="Proteomes" id="UP000576792"/>
    </source>
</evidence>
<protein>
    <submittedName>
        <fullName evidence="4">DNA-binding CsgD family transcriptional regulator</fullName>
    </submittedName>
</protein>
<dbReference type="InterPro" id="IPR011990">
    <property type="entry name" value="TPR-like_helical_dom_sf"/>
</dbReference>
<dbReference type="PROSITE" id="PS50043">
    <property type="entry name" value="HTH_LUXR_2"/>
    <property type="match status" value="1"/>
</dbReference>
<dbReference type="InterPro" id="IPR019734">
    <property type="entry name" value="TPR_rpt"/>
</dbReference>
<dbReference type="InterPro" id="IPR039420">
    <property type="entry name" value="WalR-like"/>
</dbReference>
<dbReference type="PROSITE" id="PS00622">
    <property type="entry name" value="HTH_LUXR_1"/>
    <property type="match status" value="1"/>
</dbReference>
<dbReference type="GO" id="GO:0006355">
    <property type="term" value="P:regulation of DNA-templated transcription"/>
    <property type="evidence" value="ECO:0007669"/>
    <property type="project" value="InterPro"/>
</dbReference>
<dbReference type="InterPro" id="IPR041664">
    <property type="entry name" value="AAA_16"/>
</dbReference>
<dbReference type="SUPFAM" id="SSF48452">
    <property type="entry name" value="TPR-like"/>
    <property type="match status" value="2"/>
</dbReference>
<comment type="caution">
    <text evidence="4">The sequence shown here is derived from an EMBL/GenBank/DDBJ whole genome shotgun (WGS) entry which is preliminary data.</text>
</comment>
<dbReference type="SUPFAM" id="SSF46894">
    <property type="entry name" value="C-terminal effector domain of the bipartite response regulators"/>
    <property type="match status" value="1"/>
</dbReference>
<evidence type="ECO:0000256" key="1">
    <source>
        <dbReference type="ARBA" id="ARBA00023125"/>
    </source>
</evidence>
<keyword evidence="1 4" id="KW-0238">DNA-binding</keyword>
<dbReference type="PANTHER" id="PTHR43214">
    <property type="entry name" value="TWO-COMPONENT RESPONSE REGULATOR"/>
    <property type="match status" value="1"/>
</dbReference>
<dbReference type="SUPFAM" id="SSF52540">
    <property type="entry name" value="P-loop containing nucleoside triphosphate hydrolases"/>
    <property type="match status" value="1"/>
</dbReference>
<accession>A0A846RZ28</accession>
<feature type="repeat" description="TPR" evidence="2">
    <location>
        <begin position="454"/>
        <end position="487"/>
    </location>
</feature>
<dbReference type="Gene3D" id="1.25.40.10">
    <property type="entry name" value="Tetratricopeptide repeat domain"/>
    <property type="match status" value="1"/>
</dbReference>
<dbReference type="InterPro" id="IPR000792">
    <property type="entry name" value="Tscrpt_reg_LuxR_C"/>
</dbReference>
<gene>
    <name evidence="4" type="ORF">BKA07_000968</name>
</gene>
<dbReference type="PRINTS" id="PR00038">
    <property type="entry name" value="HTHLUXR"/>
</dbReference>
<organism evidence="4 5">
    <name type="scientific">Brevibacterium marinum</name>
    <dbReference type="NCBI Taxonomy" id="418643"/>
    <lineage>
        <taxon>Bacteria</taxon>
        <taxon>Bacillati</taxon>
        <taxon>Actinomycetota</taxon>
        <taxon>Actinomycetes</taxon>
        <taxon>Micrococcales</taxon>
        <taxon>Brevibacteriaceae</taxon>
        <taxon>Brevibacterium</taxon>
    </lineage>
</organism>
<dbReference type="SMART" id="SM00421">
    <property type="entry name" value="HTH_LUXR"/>
    <property type="match status" value="1"/>
</dbReference>
<dbReference type="PROSITE" id="PS50005">
    <property type="entry name" value="TPR"/>
    <property type="match status" value="1"/>
</dbReference>
<evidence type="ECO:0000256" key="2">
    <source>
        <dbReference type="PROSITE-ProRule" id="PRU00339"/>
    </source>
</evidence>
<dbReference type="InterPro" id="IPR036388">
    <property type="entry name" value="WH-like_DNA-bd_sf"/>
</dbReference>
<keyword evidence="2" id="KW-0802">TPR repeat</keyword>
<dbReference type="RefSeq" id="WP_167949888.1">
    <property type="nucleotide sequence ID" value="NZ_BAAAPQ010000026.1"/>
</dbReference>
<dbReference type="InterPro" id="IPR027417">
    <property type="entry name" value="P-loop_NTPase"/>
</dbReference>
<keyword evidence="5" id="KW-1185">Reference proteome</keyword>
<proteinExistence type="predicted"/>
<evidence type="ECO:0000259" key="3">
    <source>
        <dbReference type="PROSITE" id="PS50043"/>
    </source>
</evidence>
<dbReference type="AlphaFoldDB" id="A0A846RZ28"/>
<name>A0A846RZ28_9MICO</name>
<sequence>MIRRSELEGIRSMLERHSVAAVIGPAGFGKSSLLTALQRDWDGPTVRVPYNRSEAATRLSGLDILLASLSVLDAEAFSSGDDGPTTGVSEAEAAETVMGLLRGARIPDNTLIIITDADGMDESSQVVLGQIVRRLRAGRVRIVISARSVSADSPLSGIPSVELQTLGETQMAELAEHLTSGAISSEAVRIATQAASGRPHALRLILADMTRSQKSGRIALPIPGRVGRAAEPMVRDLVGDGSAEIDSVLRLLAAAPLTPFRAVQRRFPELWEHADELEARGVLERRGPFLFISRGLVRAFVHTDMGSRERIALHESLERLCTDSEPSLQHWHASFSNPSDEAACRLADDAVGLIAQGFPEAGIEFIERAIRMTADTATLGQCLLDIAEALFGRGDLVFAARYMRIAATIGDPGLTVCARALKIEIEFAQHQNLPSRLLNSWTRTELEQAPAAVARLQLVLGRCHLERGEYAEAQELLDAALSIREHFGPRERQICDGIRLRLECHRGDDGLAVEKFAELGDLDFESVEPAYLLSIASGLMLTEHYESALAVLDVLCDGQGRETIWWTLAAYHRAEIAIRSGNIGQALDAVESAEARTGTPAIRLDRLLVLRSWSLLMRGLASDAEPTEMQLAAYAAATHNRNLVASLNAVQGSYLLRAGYPADAVRHLLRCDELTGNETNANILRYEPELIEALVRIGRREHASLVFQQLRKKVARINSRWAELALGRCEAILTAGDRSVELFRRTLRSWKPQDSQLEKALTHEALARRLIELGSQTSSREHAIAAATLYIEIGGEHLIAAPNRETEAPSQGQTSAPEPPELFDLTDEELKVVELVRAGLKNRDIARRVFVSLRTVELRLTAVYRKLDVASRTELVARLAGSPRLTAV</sequence>
<dbReference type="PANTHER" id="PTHR43214:SF43">
    <property type="entry name" value="TWO-COMPONENT RESPONSE REGULATOR"/>
    <property type="match status" value="1"/>
</dbReference>
<dbReference type="Proteomes" id="UP000576792">
    <property type="component" value="Unassembled WGS sequence"/>
</dbReference>
<dbReference type="Gene3D" id="1.10.10.10">
    <property type="entry name" value="Winged helix-like DNA-binding domain superfamily/Winged helix DNA-binding domain"/>
    <property type="match status" value="1"/>
</dbReference>
<reference evidence="4 5" key="1">
    <citation type="submission" date="2020-03" db="EMBL/GenBank/DDBJ databases">
        <title>Sequencing the genomes of 1000 actinobacteria strains.</title>
        <authorList>
            <person name="Klenk H.-P."/>
        </authorList>
    </citation>
    <scope>NUCLEOTIDE SEQUENCE [LARGE SCALE GENOMIC DNA]</scope>
    <source>
        <strain evidence="4 5">DSM 18964</strain>
    </source>
</reference>
<evidence type="ECO:0000313" key="4">
    <source>
        <dbReference type="EMBL" id="NJC55933.1"/>
    </source>
</evidence>
<dbReference type="Pfam" id="PF00196">
    <property type="entry name" value="GerE"/>
    <property type="match status" value="1"/>
</dbReference>
<dbReference type="GO" id="GO:0003677">
    <property type="term" value="F:DNA binding"/>
    <property type="evidence" value="ECO:0007669"/>
    <property type="project" value="UniProtKB-KW"/>
</dbReference>
<dbReference type="CDD" id="cd06170">
    <property type="entry name" value="LuxR_C_like"/>
    <property type="match status" value="1"/>
</dbReference>
<dbReference type="InterPro" id="IPR016032">
    <property type="entry name" value="Sig_transdc_resp-reg_C-effctor"/>
</dbReference>
<feature type="domain" description="HTH luxR-type" evidence="3">
    <location>
        <begin position="818"/>
        <end position="883"/>
    </location>
</feature>
<dbReference type="Pfam" id="PF13191">
    <property type="entry name" value="AAA_16"/>
    <property type="match status" value="1"/>
</dbReference>